<evidence type="ECO:0000256" key="4">
    <source>
        <dbReference type="ARBA" id="ARBA00022989"/>
    </source>
</evidence>
<evidence type="ECO:0000256" key="6">
    <source>
        <dbReference type="SAM" id="Coils"/>
    </source>
</evidence>
<keyword evidence="4 8" id="KW-1133">Transmembrane helix</keyword>
<protein>
    <recommendedName>
        <fullName evidence="12">Polycystin cation channel PKD1/PKD2 domain-containing protein</fullName>
    </recommendedName>
</protein>
<dbReference type="InterPro" id="IPR051223">
    <property type="entry name" value="Polycystin"/>
</dbReference>
<keyword evidence="6" id="KW-0175">Coiled coil</keyword>
<feature type="coiled-coil region" evidence="6">
    <location>
        <begin position="789"/>
        <end position="852"/>
    </location>
</feature>
<evidence type="ECO:0000256" key="3">
    <source>
        <dbReference type="ARBA" id="ARBA00022692"/>
    </source>
</evidence>
<keyword evidence="3 8" id="KW-0812">Transmembrane</keyword>
<dbReference type="Gene3D" id="1.10.287.70">
    <property type="match status" value="1"/>
</dbReference>
<comment type="similarity">
    <text evidence="2">Belongs to the polycystin family.</text>
</comment>
<feature type="transmembrane region" description="Helical" evidence="8">
    <location>
        <begin position="571"/>
        <end position="589"/>
    </location>
</feature>
<dbReference type="PANTHER" id="PTHR10877:SF183">
    <property type="entry name" value="AT14535P-RELATED"/>
    <property type="match status" value="1"/>
</dbReference>
<keyword evidence="5 8" id="KW-0472">Membrane</keyword>
<evidence type="ECO:0000256" key="8">
    <source>
        <dbReference type="SAM" id="Phobius"/>
    </source>
</evidence>
<evidence type="ECO:0000256" key="2">
    <source>
        <dbReference type="ARBA" id="ARBA00007200"/>
    </source>
</evidence>
<evidence type="ECO:0008006" key="12">
    <source>
        <dbReference type="Google" id="ProtNLM"/>
    </source>
</evidence>
<name>A0A7S0W7N6_9CRYP</name>
<dbReference type="Pfam" id="PF08016">
    <property type="entry name" value="PKD_channel"/>
    <property type="match status" value="1"/>
</dbReference>
<evidence type="ECO:0000259" key="10">
    <source>
        <dbReference type="Pfam" id="PF20519"/>
    </source>
</evidence>
<proteinExistence type="inferred from homology"/>
<dbReference type="InterPro" id="IPR013122">
    <property type="entry name" value="PKD1_2_channel"/>
</dbReference>
<organism evidence="11">
    <name type="scientific">Hemiselmis tepida</name>
    <dbReference type="NCBI Taxonomy" id="464990"/>
    <lineage>
        <taxon>Eukaryota</taxon>
        <taxon>Cryptophyceae</taxon>
        <taxon>Cryptomonadales</taxon>
        <taxon>Hemiselmidaceae</taxon>
        <taxon>Hemiselmis</taxon>
    </lineage>
</organism>
<accession>A0A7S0W7N6</accession>
<evidence type="ECO:0000256" key="7">
    <source>
        <dbReference type="SAM" id="MobiDB-lite"/>
    </source>
</evidence>
<dbReference type="AlphaFoldDB" id="A0A7S0W7N6"/>
<dbReference type="PANTHER" id="PTHR10877">
    <property type="entry name" value="POLYCYSTIN FAMILY MEMBER"/>
    <property type="match status" value="1"/>
</dbReference>
<gene>
    <name evidence="11" type="ORF">HTEP1355_LOCUS21147</name>
</gene>
<evidence type="ECO:0000256" key="1">
    <source>
        <dbReference type="ARBA" id="ARBA00004141"/>
    </source>
</evidence>
<comment type="subcellular location">
    <subcellularLocation>
        <location evidence="1">Membrane</location>
        <topology evidence="1">Multi-pass membrane protein</topology>
    </subcellularLocation>
</comment>
<dbReference type="Pfam" id="PF20519">
    <property type="entry name" value="Polycystin_dom"/>
    <property type="match status" value="1"/>
</dbReference>
<feature type="region of interest" description="Disordered" evidence="7">
    <location>
        <begin position="1"/>
        <end position="43"/>
    </location>
</feature>
<feature type="domain" description="Polycystin" evidence="10">
    <location>
        <begin position="191"/>
        <end position="424"/>
    </location>
</feature>
<feature type="transmembrane region" description="Helical" evidence="8">
    <location>
        <begin position="609"/>
        <end position="630"/>
    </location>
</feature>
<sequence length="853" mass="94850">MAENLASMPPPRLGLAGNDEAPTGRPDMDGQGSAGSGGNVDHPAQALGTMELLEEKAALGTHDGTNGKVNGVNGVNGANGHGDVDPYAARAQNALGNKDASPREGGGSFKRSYTFKAMMGVQEENERIDVKASLDAIERWPAKKKGYSQLCSFLLFFALYCCVMVMQINPGEVFRIDDALRNQVVDESGALQDVSTLGDLFDYLTGQIMENVFPGSWYNDDPLTTSEAGYVLDYNKLVGGLLIVQRRGVRRKCVEPRYELTNSSYDEFYRVCYTEKTTEGLIAKNETAAAALPPDSLDFNVPWLPGSLPAEGLKMDPNDLSTIFGINPVEAPPPRVLEKKAETGNKLGNFEEAFVYDHRYGGFSSFLAYADGSIKNLAKIEALKETLWLDKYTRGVDIKFAVYNGHANMFTFVAISFNYALTGAFKEYQREAGTQVVIKTVNMEPYRIGGDNPPGDLIRLILELILLVWIFNYIASLVRELVEVALKEGWSGKRKKDRATGHIIQVGGVANMLSNPWTLIDSVNYLLFVLYIATRLDILSTIYDTDKIIAVPTNKYESVLEEISAKLSMQLLYNFFNILLCLVRCFKFYRFQPRLAIINRTLVNAFPDLYHFCLMFITVLFGFAVMSNILFGTELWQFATLLEALNTGWLWMNGALNYTEIARVDAEMSVVYYVSFVFLINIVLLNVLLAILVDSYAVASEQTNDEFGGDPDKVPSLGSDIGEITKRTFSWGGVSDHVLQQVLENLEDEEKEFVTKEELLSYVPPSIIASQKLTVEKMCKNPSVVLIEVDEDEEKLKKEEGALEDALEAHAAKGDAGKSRQDKMEEALIGQIEELLRENAFLKRQYAAKKKKQ</sequence>
<reference evidence="11" key="1">
    <citation type="submission" date="2021-01" db="EMBL/GenBank/DDBJ databases">
        <authorList>
            <person name="Corre E."/>
            <person name="Pelletier E."/>
            <person name="Niang G."/>
            <person name="Scheremetjew M."/>
            <person name="Finn R."/>
            <person name="Kale V."/>
            <person name="Holt S."/>
            <person name="Cochrane G."/>
            <person name="Meng A."/>
            <person name="Brown T."/>
            <person name="Cohen L."/>
        </authorList>
    </citation>
    <scope>NUCLEOTIDE SEQUENCE</scope>
    <source>
        <strain evidence="11">CCMP443</strain>
    </source>
</reference>
<dbReference type="InterPro" id="IPR046791">
    <property type="entry name" value="Polycystin_dom"/>
</dbReference>
<evidence type="ECO:0000259" key="9">
    <source>
        <dbReference type="Pfam" id="PF08016"/>
    </source>
</evidence>
<evidence type="ECO:0000313" key="11">
    <source>
        <dbReference type="EMBL" id="CAD8807467.1"/>
    </source>
</evidence>
<evidence type="ECO:0000256" key="5">
    <source>
        <dbReference type="ARBA" id="ARBA00023136"/>
    </source>
</evidence>
<dbReference type="EMBL" id="HBFN01036468">
    <property type="protein sequence ID" value="CAD8807467.1"/>
    <property type="molecule type" value="Transcribed_RNA"/>
</dbReference>
<feature type="transmembrane region" description="Helical" evidence="8">
    <location>
        <begin position="670"/>
        <end position="693"/>
    </location>
</feature>
<feature type="domain" description="Polycystin cation channel PKD1/PKD2" evidence="9">
    <location>
        <begin position="508"/>
        <end position="697"/>
    </location>
</feature>
<dbReference type="GO" id="GO:0016020">
    <property type="term" value="C:membrane"/>
    <property type="evidence" value="ECO:0007669"/>
    <property type="project" value="UniProtKB-SubCell"/>
</dbReference>
<feature type="transmembrane region" description="Helical" evidence="8">
    <location>
        <begin position="636"/>
        <end position="658"/>
    </location>
</feature>